<sequence>MILRNTDVAGGRVFAERIREKIENLRLPHTFSPFGLVTLSIEVAAQQPTDTTKPLELVETGDRALYAAKKAGRNRVS</sequence>
<evidence type="ECO:0000313" key="4">
    <source>
        <dbReference type="EMBL" id="KAE8757186.1"/>
    </source>
</evidence>
<dbReference type="PANTHER" id="PTHR45138">
    <property type="entry name" value="REGULATORY COMPONENTS OF SENSORY TRANSDUCTION SYSTEM"/>
    <property type="match status" value="1"/>
</dbReference>
<dbReference type="GO" id="GO:1902201">
    <property type="term" value="P:negative regulation of bacterial-type flagellum-dependent cell motility"/>
    <property type="evidence" value="ECO:0007669"/>
    <property type="project" value="TreeGrafter"/>
</dbReference>
<dbReference type="RefSeq" id="WP_154563470.1">
    <property type="nucleotide sequence ID" value="NZ_VOSW01000050.1"/>
</dbReference>
<dbReference type="GO" id="GO:0005886">
    <property type="term" value="C:plasma membrane"/>
    <property type="evidence" value="ECO:0007669"/>
    <property type="project" value="TreeGrafter"/>
</dbReference>
<name>A0A6N6W9Q6_9BURK</name>
<dbReference type="NCBIfam" id="TIGR00254">
    <property type="entry name" value="GGDEF"/>
    <property type="match status" value="1"/>
</dbReference>
<proteinExistence type="predicted"/>
<evidence type="ECO:0000313" key="5">
    <source>
        <dbReference type="Proteomes" id="UP000463700"/>
    </source>
</evidence>
<dbReference type="EC" id="2.7.7.65" evidence="1"/>
<evidence type="ECO:0000259" key="3">
    <source>
        <dbReference type="PROSITE" id="PS50887"/>
    </source>
</evidence>
<dbReference type="InterPro" id="IPR050469">
    <property type="entry name" value="Diguanylate_Cyclase"/>
</dbReference>
<comment type="caution">
    <text evidence="4">The sequence shown here is derived from an EMBL/GenBank/DDBJ whole genome shotgun (WGS) entry which is preliminary data.</text>
</comment>
<dbReference type="PANTHER" id="PTHR45138:SF9">
    <property type="entry name" value="DIGUANYLATE CYCLASE DGCM-RELATED"/>
    <property type="match status" value="1"/>
</dbReference>
<gene>
    <name evidence="4" type="ORF">FSO04_24890</name>
</gene>
<dbReference type="EMBL" id="VOSW01000050">
    <property type="protein sequence ID" value="KAE8757186.1"/>
    <property type="molecule type" value="Genomic_DNA"/>
</dbReference>
<dbReference type="Proteomes" id="UP000463700">
    <property type="component" value="Unassembled WGS sequence"/>
</dbReference>
<dbReference type="GO" id="GO:0052621">
    <property type="term" value="F:diguanylate cyclase activity"/>
    <property type="evidence" value="ECO:0007669"/>
    <property type="project" value="UniProtKB-EC"/>
</dbReference>
<feature type="domain" description="GGDEF" evidence="3">
    <location>
        <begin position="1"/>
        <end position="77"/>
    </location>
</feature>
<dbReference type="SUPFAM" id="SSF55073">
    <property type="entry name" value="Nucleotide cyclase"/>
    <property type="match status" value="1"/>
</dbReference>
<dbReference type="InterPro" id="IPR029787">
    <property type="entry name" value="Nucleotide_cyclase"/>
</dbReference>
<dbReference type="AlphaFoldDB" id="A0A6N6W9Q6"/>
<dbReference type="InterPro" id="IPR000160">
    <property type="entry name" value="GGDEF_dom"/>
</dbReference>
<accession>A0A6N6W9Q6</accession>
<dbReference type="InterPro" id="IPR043128">
    <property type="entry name" value="Rev_trsase/Diguanyl_cyclase"/>
</dbReference>
<dbReference type="Gene3D" id="3.30.70.270">
    <property type="match status" value="1"/>
</dbReference>
<dbReference type="PROSITE" id="PS50887">
    <property type="entry name" value="GGDEF"/>
    <property type="match status" value="1"/>
</dbReference>
<organism evidence="4 5">
    <name type="scientific">Paraburkholderia madseniana</name>
    <dbReference type="NCBI Taxonomy" id="2599607"/>
    <lineage>
        <taxon>Bacteria</taxon>
        <taxon>Pseudomonadati</taxon>
        <taxon>Pseudomonadota</taxon>
        <taxon>Betaproteobacteria</taxon>
        <taxon>Burkholderiales</taxon>
        <taxon>Burkholderiaceae</taxon>
        <taxon>Paraburkholderia</taxon>
    </lineage>
</organism>
<evidence type="ECO:0000256" key="1">
    <source>
        <dbReference type="ARBA" id="ARBA00012528"/>
    </source>
</evidence>
<protein>
    <recommendedName>
        <fullName evidence="1">diguanylate cyclase</fullName>
        <ecNumber evidence="1">2.7.7.65</ecNumber>
    </recommendedName>
</protein>
<dbReference type="OrthoDB" id="9812260at2"/>
<dbReference type="GO" id="GO:0043709">
    <property type="term" value="P:cell adhesion involved in single-species biofilm formation"/>
    <property type="evidence" value="ECO:0007669"/>
    <property type="project" value="TreeGrafter"/>
</dbReference>
<dbReference type="Pfam" id="PF00990">
    <property type="entry name" value="GGDEF"/>
    <property type="match status" value="1"/>
</dbReference>
<comment type="catalytic activity">
    <reaction evidence="2">
        <text>2 GTP = 3',3'-c-di-GMP + 2 diphosphate</text>
        <dbReference type="Rhea" id="RHEA:24898"/>
        <dbReference type="ChEBI" id="CHEBI:33019"/>
        <dbReference type="ChEBI" id="CHEBI:37565"/>
        <dbReference type="ChEBI" id="CHEBI:58805"/>
        <dbReference type="EC" id="2.7.7.65"/>
    </reaction>
</comment>
<evidence type="ECO:0000256" key="2">
    <source>
        <dbReference type="ARBA" id="ARBA00034247"/>
    </source>
</evidence>
<reference evidence="4 5" key="1">
    <citation type="journal article" date="2020" name="Int. J. Syst. Evol. Microbiol.">
        <title>Paraburkholderia madseniana sp. nov., a phenolic acid-degrading bacterium isolated from acidic forest soil.</title>
        <authorList>
            <person name="Wilhelm R.C."/>
            <person name="Murphy S.J.L."/>
            <person name="Feriancek N.M."/>
            <person name="Karasz D.C."/>
            <person name="DeRito C.M."/>
            <person name="Newman J.D."/>
            <person name="Buckley D.H."/>
        </authorList>
    </citation>
    <scope>NUCLEOTIDE SEQUENCE [LARGE SCALE GENOMIC DNA]</scope>
    <source>
        <strain evidence="4 5">RP11</strain>
    </source>
</reference>